<dbReference type="InterPro" id="IPR008780">
    <property type="entry name" value="Plasmodium_Vir"/>
</dbReference>
<dbReference type="VEuPathDB" id="PlasmoDB:PVP01_0009750"/>
<organism evidence="1 2">
    <name type="scientific">Plasmodium vivax</name>
    <name type="common">malaria parasite P. vivax</name>
    <dbReference type="NCBI Taxonomy" id="5855"/>
    <lineage>
        <taxon>Eukaryota</taxon>
        <taxon>Sar</taxon>
        <taxon>Alveolata</taxon>
        <taxon>Apicomplexa</taxon>
        <taxon>Aconoidasida</taxon>
        <taxon>Haemosporida</taxon>
        <taxon>Plasmodiidae</taxon>
        <taxon>Plasmodium</taxon>
        <taxon>Plasmodium (Plasmodium)</taxon>
    </lineage>
</organism>
<dbReference type="Pfam" id="PF05795">
    <property type="entry name" value="Plasmodium_Vir"/>
    <property type="match status" value="1"/>
</dbReference>
<evidence type="ECO:0000313" key="2">
    <source>
        <dbReference type="Proteomes" id="UP000196402"/>
    </source>
</evidence>
<accession>A0A1G4E6U3</accession>
<gene>
    <name evidence="1" type="ORF">PVT01_000053700</name>
</gene>
<name>A0A1G4E6U3_PLAVI</name>
<sequence length="266" mass="31191">MTNLDYYALFGKYANLSSKELLSQVFYYYLKNSYNNLNQPYEECKSLDSSYSKDPKILKICGKLVKHLKTNYEKLSDSDLQDHHCNLLSYWIYEQLVEKFKGDSSTIIRIYGGFKLILSDIFNGCSEPEASECLRDVHLLTSNNWKKRKDLYDYCVDYDEIIKKSPSSYDECKTYEKYLKDISLLYEKFNSLYTSTYNKENTKFYEKCKSYNPESVLPTLKCEQKFPEQAKAKGFSQDPVLLDSTPISVKKPDSTDTYVYTLRKTV</sequence>
<reference evidence="1 2" key="1">
    <citation type="submission" date="2016-07" db="EMBL/GenBank/DDBJ databases">
        <authorList>
            <consortium name="Pathogen Informatics"/>
        </authorList>
    </citation>
    <scope>NUCLEOTIDE SEQUENCE [LARGE SCALE GENOMIC DNA]</scope>
</reference>
<evidence type="ECO:0000313" key="1">
    <source>
        <dbReference type="EMBL" id="SCA59920.1"/>
    </source>
</evidence>
<dbReference type="VEuPathDB" id="PlasmoDB:PVPAM_130062500"/>
<dbReference type="EMBL" id="FLYH01000127">
    <property type="protein sequence ID" value="SCA59920.1"/>
    <property type="molecule type" value="Genomic_DNA"/>
</dbReference>
<protein>
    <submittedName>
        <fullName evidence="1">VIR protein</fullName>
    </submittedName>
</protein>
<dbReference type="Proteomes" id="UP000196402">
    <property type="component" value="Unassembled WGS sequence"/>
</dbReference>
<proteinExistence type="predicted"/>
<dbReference type="VEuPathDB" id="PlasmoDB:PVW1_130054000"/>
<dbReference type="AlphaFoldDB" id="A0A1G4E6U3"/>